<dbReference type="InterPro" id="IPR037523">
    <property type="entry name" value="VOC_core"/>
</dbReference>
<dbReference type="GeneID" id="72190038"/>
<dbReference type="InterPro" id="IPR004360">
    <property type="entry name" value="Glyas_Fos-R_dOase_dom"/>
</dbReference>
<accession>A0A8U0IQF8</accession>
<name>A0A8U0IQF8_9EURY</name>
<evidence type="ECO:0000313" key="3">
    <source>
        <dbReference type="Proteomes" id="UP000830434"/>
    </source>
</evidence>
<dbReference type="Gene3D" id="3.10.180.10">
    <property type="entry name" value="2,3-Dihydroxybiphenyl 1,2-Dioxygenase, domain 1"/>
    <property type="match status" value="1"/>
</dbReference>
<dbReference type="InterPro" id="IPR029068">
    <property type="entry name" value="Glyas_Bleomycin-R_OHBP_Dase"/>
</dbReference>
<dbReference type="KEGG" id="haxz:M0R88_09245"/>
<dbReference type="PROSITE" id="PS51819">
    <property type="entry name" value="VOC"/>
    <property type="match status" value="1"/>
</dbReference>
<evidence type="ECO:0000313" key="2">
    <source>
        <dbReference type="EMBL" id="UPW02259.1"/>
    </source>
</evidence>
<evidence type="ECO:0000259" key="1">
    <source>
        <dbReference type="PROSITE" id="PS51819"/>
    </source>
</evidence>
<dbReference type="EMBL" id="CP096658">
    <property type="protein sequence ID" value="UPW02259.1"/>
    <property type="molecule type" value="Genomic_DNA"/>
</dbReference>
<reference evidence="2" key="1">
    <citation type="submission" date="2022-04" db="EMBL/GenBank/DDBJ databases">
        <title>Diverse halophilic archaea isolated from saline environments.</title>
        <authorList>
            <person name="Cui H.-L."/>
        </authorList>
    </citation>
    <scope>NUCLEOTIDE SEQUENCE</scope>
    <source>
        <strain evidence="2">XZYJT40</strain>
    </source>
</reference>
<proteinExistence type="predicted"/>
<gene>
    <name evidence="2" type="ORF">M0R88_09245</name>
</gene>
<dbReference type="RefSeq" id="WP_248656643.1">
    <property type="nucleotide sequence ID" value="NZ_CP096658.1"/>
</dbReference>
<dbReference type="Pfam" id="PF00903">
    <property type="entry name" value="Glyoxalase"/>
    <property type="match status" value="1"/>
</dbReference>
<sequence length="112" mass="12664">MELREVAIFTDDVLTTTKFYERVVGEPEVAEESMALFDVEGVEVLVHETYDPVPGDLPCEDHYTFAVADVDEAFARLSETNLSVHREPADYDWGRSAYLRHPDGRIVEITSA</sequence>
<dbReference type="Proteomes" id="UP000830434">
    <property type="component" value="Chromosome"/>
</dbReference>
<dbReference type="SUPFAM" id="SSF54593">
    <property type="entry name" value="Glyoxalase/Bleomycin resistance protein/Dihydroxybiphenyl dioxygenase"/>
    <property type="match status" value="1"/>
</dbReference>
<feature type="domain" description="VOC" evidence="1">
    <location>
        <begin position="2"/>
        <end position="112"/>
    </location>
</feature>
<keyword evidence="3" id="KW-1185">Reference proteome</keyword>
<organism evidence="2 3">
    <name type="scientific">Halorussus gelatinilyticus</name>
    <dbReference type="NCBI Taxonomy" id="2937524"/>
    <lineage>
        <taxon>Archaea</taxon>
        <taxon>Methanobacteriati</taxon>
        <taxon>Methanobacteriota</taxon>
        <taxon>Stenosarchaea group</taxon>
        <taxon>Halobacteria</taxon>
        <taxon>Halobacteriales</taxon>
        <taxon>Haladaptataceae</taxon>
        <taxon>Halorussus</taxon>
    </lineage>
</organism>
<dbReference type="AlphaFoldDB" id="A0A8U0IQF8"/>
<protein>
    <submittedName>
        <fullName evidence="2">VOC family protein</fullName>
    </submittedName>
</protein>